<dbReference type="Gene3D" id="1.20.1250.20">
    <property type="entry name" value="MFS general substrate transporter like domains"/>
    <property type="match status" value="1"/>
</dbReference>
<evidence type="ECO:0000313" key="8">
    <source>
        <dbReference type="Proteomes" id="UP000800981"/>
    </source>
</evidence>
<keyword evidence="4 5" id="KW-0472">Membrane</keyword>
<feature type="domain" description="Major facilitator superfamily (MFS) profile" evidence="6">
    <location>
        <begin position="31"/>
        <end position="241"/>
    </location>
</feature>
<dbReference type="InterPro" id="IPR020846">
    <property type="entry name" value="MFS_dom"/>
</dbReference>
<name>A0ABX0H0J3_9ACTN</name>
<feature type="transmembrane region" description="Helical" evidence="5">
    <location>
        <begin position="128"/>
        <end position="152"/>
    </location>
</feature>
<keyword evidence="3 5" id="KW-1133">Transmembrane helix</keyword>
<sequence length="241" mass="23709">LAYAATGAARSWRPVPVEEHVAPVGGARSVLAFPGMAALLAVGLSLAVLFGCVDTSIAATARDVLDDQSKLGLLFAAIAGGSAIGGLLYGALAGHQGEERRLPATLAAIACGLTAVALVLRLDPPPLAPLLLLLFFSGLCIAPTLLILQNLVDVLAPRHRVNEAQAWLAMSGTAGAAAGTAVAGGVIDAGGVSTSVGVGAGFGVLAAVVALGAQRAWHRARRGEPAQAAPAAAAAGRPSAG</sequence>
<dbReference type="PANTHER" id="PTHR23542:SF1">
    <property type="entry name" value="MAJOR FACILITATOR SUPERFAMILY (MFS) PROFILE DOMAIN-CONTAINING PROTEIN"/>
    <property type="match status" value="1"/>
</dbReference>
<dbReference type="InterPro" id="IPR036259">
    <property type="entry name" value="MFS_trans_sf"/>
</dbReference>
<keyword evidence="8" id="KW-1185">Reference proteome</keyword>
<protein>
    <submittedName>
        <fullName evidence="7">MFS transporter</fullName>
    </submittedName>
</protein>
<evidence type="ECO:0000256" key="3">
    <source>
        <dbReference type="ARBA" id="ARBA00022989"/>
    </source>
</evidence>
<dbReference type="EMBL" id="JAANNP010000152">
    <property type="protein sequence ID" value="NHC16390.1"/>
    <property type="molecule type" value="Genomic_DNA"/>
</dbReference>
<evidence type="ECO:0000256" key="1">
    <source>
        <dbReference type="ARBA" id="ARBA00004651"/>
    </source>
</evidence>
<comment type="subcellular location">
    <subcellularLocation>
        <location evidence="1">Cell membrane</location>
        <topology evidence="1">Multi-pass membrane protein</topology>
    </subcellularLocation>
</comment>
<dbReference type="RefSeq" id="WP_166284836.1">
    <property type="nucleotide sequence ID" value="NZ_JAANNP010000152.1"/>
</dbReference>
<dbReference type="PROSITE" id="PS50850">
    <property type="entry name" value="MFS"/>
    <property type="match status" value="1"/>
</dbReference>
<feature type="non-terminal residue" evidence="7">
    <location>
        <position position="1"/>
    </location>
</feature>
<comment type="caution">
    <text evidence="7">The sequence shown here is derived from an EMBL/GenBank/DDBJ whole genome shotgun (WGS) entry which is preliminary data.</text>
</comment>
<dbReference type="SUPFAM" id="SSF103473">
    <property type="entry name" value="MFS general substrate transporter"/>
    <property type="match status" value="1"/>
</dbReference>
<gene>
    <name evidence="7" type="ORF">G9H71_21625</name>
</gene>
<evidence type="ECO:0000256" key="5">
    <source>
        <dbReference type="SAM" id="Phobius"/>
    </source>
</evidence>
<evidence type="ECO:0000313" key="7">
    <source>
        <dbReference type="EMBL" id="NHC16390.1"/>
    </source>
</evidence>
<organism evidence="7 8">
    <name type="scientific">Motilibacter deserti</name>
    <dbReference type="NCBI Taxonomy" id="2714956"/>
    <lineage>
        <taxon>Bacteria</taxon>
        <taxon>Bacillati</taxon>
        <taxon>Actinomycetota</taxon>
        <taxon>Actinomycetes</taxon>
        <taxon>Motilibacterales</taxon>
        <taxon>Motilibacteraceae</taxon>
        <taxon>Motilibacter</taxon>
    </lineage>
</organism>
<proteinExistence type="predicted"/>
<evidence type="ECO:0000256" key="2">
    <source>
        <dbReference type="ARBA" id="ARBA00022692"/>
    </source>
</evidence>
<reference evidence="7 8" key="1">
    <citation type="submission" date="2020-03" db="EMBL/GenBank/DDBJ databases">
        <title>Two novel Motilibacter sp.</title>
        <authorList>
            <person name="Liu S."/>
        </authorList>
    </citation>
    <scope>NUCLEOTIDE SEQUENCE [LARGE SCALE GENOMIC DNA]</scope>
    <source>
        <strain evidence="7 8">E257</strain>
    </source>
</reference>
<feature type="transmembrane region" description="Helical" evidence="5">
    <location>
        <begin position="71"/>
        <end position="92"/>
    </location>
</feature>
<feature type="transmembrane region" description="Helical" evidence="5">
    <location>
        <begin position="193"/>
        <end position="213"/>
    </location>
</feature>
<dbReference type="InterPro" id="IPR011701">
    <property type="entry name" value="MFS"/>
</dbReference>
<dbReference type="Pfam" id="PF07690">
    <property type="entry name" value="MFS_1"/>
    <property type="match status" value="1"/>
</dbReference>
<feature type="transmembrane region" description="Helical" evidence="5">
    <location>
        <begin position="37"/>
        <end position="59"/>
    </location>
</feature>
<accession>A0ABX0H0J3</accession>
<keyword evidence="2 5" id="KW-0812">Transmembrane</keyword>
<feature type="transmembrane region" description="Helical" evidence="5">
    <location>
        <begin position="104"/>
        <end position="122"/>
    </location>
</feature>
<dbReference type="Proteomes" id="UP000800981">
    <property type="component" value="Unassembled WGS sequence"/>
</dbReference>
<feature type="transmembrane region" description="Helical" evidence="5">
    <location>
        <begin position="164"/>
        <end position="187"/>
    </location>
</feature>
<evidence type="ECO:0000256" key="4">
    <source>
        <dbReference type="ARBA" id="ARBA00023136"/>
    </source>
</evidence>
<dbReference type="PANTHER" id="PTHR23542">
    <property type="match status" value="1"/>
</dbReference>
<evidence type="ECO:0000259" key="6">
    <source>
        <dbReference type="PROSITE" id="PS50850"/>
    </source>
</evidence>